<keyword evidence="3" id="KW-0614">Plasmid</keyword>
<evidence type="ECO:0000256" key="2">
    <source>
        <dbReference type="SAM" id="Phobius"/>
    </source>
</evidence>
<reference evidence="3" key="1">
    <citation type="submission" date="2022-10" db="EMBL/GenBank/DDBJ databases">
        <title>Catenovulum adriacola sp. nov. isolated in the Harbour of Susak.</title>
        <authorList>
            <person name="Schoch T."/>
            <person name="Reich S.J."/>
            <person name="Stoeferle S."/>
            <person name="Flaiz M."/>
            <person name="Kazda M."/>
            <person name="Riedel C.U."/>
            <person name="Duerre P."/>
        </authorList>
    </citation>
    <scope>NUCLEOTIDE SEQUENCE</scope>
    <source>
        <strain evidence="3">TS8</strain>
        <plasmid evidence="3">pCadTS8_2</plasmid>
    </source>
</reference>
<proteinExistence type="predicted"/>
<dbReference type="EMBL" id="CP109967">
    <property type="protein sequence ID" value="WAJ72080.1"/>
    <property type="molecule type" value="Genomic_DNA"/>
</dbReference>
<evidence type="ECO:0000313" key="4">
    <source>
        <dbReference type="Proteomes" id="UP001163726"/>
    </source>
</evidence>
<protein>
    <submittedName>
        <fullName evidence="3">DUF4381 domain-containing protein</fullName>
    </submittedName>
</protein>
<dbReference type="RefSeq" id="WP_268076797.1">
    <property type="nucleotide sequence ID" value="NZ_CP109967.1"/>
</dbReference>
<keyword evidence="2" id="KW-0812">Transmembrane</keyword>
<accession>A0ABY7ARA5</accession>
<feature type="region of interest" description="Disordered" evidence="1">
    <location>
        <begin position="1"/>
        <end position="20"/>
    </location>
</feature>
<evidence type="ECO:0000256" key="1">
    <source>
        <dbReference type="SAM" id="MobiDB-lite"/>
    </source>
</evidence>
<dbReference type="InterPro" id="IPR025489">
    <property type="entry name" value="DUF4381"/>
</dbReference>
<keyword evidence="4" id="KW-1185">Reference proteome</keyword>
<geneLocation type="plasmid" evidence="3 4">
    <name>pCadTS8_2</name>
</geneLocation>
<keyword evidence="2" id="KW-1133">Transmembrane helix</keyword>
<dbReference type="Pfam" id="PF14316">
    <property type="entry name" value="DUF4381"/>
    <property type="match status" value="1"/>
</dbReference>
<feature type="transmembrane region" description="Helical" evidence="2">
    <location>
        <begin position="67"/>
        <end position="88"/>
    </location>
</feature>
<gene>
    <name evidence="3" type="ORF">OLW01_17520</name>
</gene>
<name>A0ABY7ARA5_9ALTE</name>
<sequence length="212" mass="23524">MPSNANSTLAAQSTGTQNTLSPTAQLQNSAIDPNAAGLANPAQASDPMAAFKDLQMPDPISWWPLAWGWWVVIAISLIALAAFIYFLVQHQQKKRAKKQAIKLINQLPASATTIELNQLLKQTMLSYYPRQQVAQLSGKTWLTFLLAQLPTAKKATFNQSLSQFSQSLYQPNKLITNDDKMLITQYIKQIKIKQVSTKNTINNELSGEAKHV</sequence>
<keyword evidence="2" id="KW-0472">Membrane</keyword>
<dbReference type="Proteomes" id="UP001163726">
    <property type="component" value="Plasmid pCadTS8_2"/>
</dbReference>
<evidence type="ECO:0000313" key="3">
    <source>
        <dbReference type="EMBL" id="WAJ72080.1"/>
    </source>
</evidence>
<organism evidence="3 4">
    <name type="scientific">Catenovulum adriaticum</name>
    <dbReference type="NCBI Taxonomy" id="2984846"/>
    <lineage>
        <taxon>Bacteria</taxon>
        <taxon>Pseudomonadati</taxon>
        <taxon>Pseudomonadota</taxon>
        <taxon>Gammaproteobacteria</taxon>
        <taxon>Alteromonadales</taxon>
        <taxon>Alteromonadaceae</taxon>
        <taxon>Catenovulum</taxon>
    </lineage>
</organism>